<dbReference type="Proteomes" id="UP000479293">
    <property type="component" value="Unassembled WGS sequence"/>
</dbReference>
<dbReference type="SUPFAM" id="SSF50952">
    <property type="entry name" value="Soluble quinoprotein glucose dehydrogenase"/>
    <property type="match status" value="1"/>
</dbReference>
<dbReference type="Gene3D" id="1.10.760.10">
    <property type="entry name" value="Cytochrome c-like domain"/>
    <property type="match status" value="1"/>
</dbReference>
<dbReference type="InterPro" id="IPR009056">
    <property type="entry name" value="Cyt_c-like_dom"/>
</dbReference>
<evidence type="ECO:0000256" key="3">
    <source>
        <dbReference type="ARBA" id="ARBA00023004"/>
    </source>
</evidence>
<dbReference type="PANTHER" id="PTHR19328">
    <property type="entry name" value="HEDGEHOG-INTERACTING PROTEIN"/>
    <property type="match status" value="1"/>
</dbReference>
<reference evidence="6 7" key="1">
    <citation type="submission" date="2019-10" db="EMBL/GenBank/DDBJ databases">
        <title>Draft Genome Sequence of Cytophagaceae sp. SJW1-29.</title>
        <authorList>
            <person name="Choi A."/>
        </authorList>
    </citation>
    <scope>NUCLEOTIDE SEQUENCE [LARGE SCALE GENOMIC DNA]</scope>
    <source>
        <strain evidence="6 7">SJW1-29</strain>
    </source>
</reference>
<dbReference type="InterPro" id="IPR012938">
    <property type="entry name" value="Glc/Sorbosone_DH"/>
</dbReference>
<evidence type="ECO:0000256" key="1">
    <source>
        <dbReference type="ARBA" id="ARBA00022617"/>
    </source>
</evidence>
<dbReference type="AlphaFoldDB" id="A0A7C9FP45"/>
<evidence type="ECO:0000256" key="2">
    <source>
        <dbReference type="ARBA" id="ARBA00022723"/>
    </source>
</evidence>
<dbReference type="PANTHER" id="PTHR19328:SF13">
    <property type="entry name" value="HIPL1 PROTEIN"/>
    <property type="match status" value="1"/>
</dbReference>
<sequence>MPMLRRILYPITLFSSFLLLLNCAGGKSKQVSTRNFSTTEPSSAEAVAAVSPGEELFATHCASCHGLEAAGIGPRLGGITKVWSEKELLAFIQNPAKVIEAGNARAKAQFEKYKLVMPAFDYLKPEEIRSIITYIAQETNAKNIEPLTITATDPNTETVRYAPLIQPSKLRIELEDFVTIPASSDKLPRTRIATMRAHPSGDGTLYVSDQNGLIYRLDQGQAGTFLDVRPVIDNFVATPGLGTGLGSFAFHPDYLNNGLIYITYTEKPLRKPADYSYADSVKVALQWVVSEWKIKDVTSPVFEGTRRELLRINVPNVVHGTQDIGFVPGLKKGDPDYGMLYIGTGDGGSTISKHPELPHNLRSLLGTIIRIDPLGNNSPNGKYGIPSDNPFFNNPDPKVRKEIWAYGFRNPHRLAWWESPQGMKLLATEVGEGAVEEINLIEKGQDYGWNVREGDYAINYKTLDTVTPVPAGEVGTYRPPFAQYDHTDGNAISGGYVYEGPLEALKDKYIFSDIIRGRLWYLDLSQGLTDHTIHEFFVQQKGTPVTMKELSPTPRLDLRISYDPFKKEMYLMTKGDGKIRKIVKAYLEE</sequence>
<dbReference type="Pfam" id="PF07995">
    <property type="entry name" value="GSDH"/>
    <property type="match status" value="1"/>
</dbReference>
<accession>A0A7C9FP45</accession>
<dbReference type="SUPFAM" id="SSF46626">
    <property type="entry name" value="Cytochrome c"/>
    <property type="match status" value="1"/>
</dbReference>
<evidence type="ECO:0000256" key="4">
    <source>
        <dbReference type="PROSITE-ProRule" id="PRU00433"/>
    </source>
</evidence>
<dbReference type="InterPro" id="IPR011041">
    <property type="entry name" value="Quinoprot_gluc/sorb_DH_b-prop"/>
</dbReference>
<dbReference type="GO" id="GO:0046872">
    <property type="term" value="F:metal ion binding"/>
    <property type="evidence" value="ECO:0007669"/>
    <property type="project" value="UniProtKB-KW"/>
</dbReference>
<keyword evidence="2 4" id="KW-0479">Metal-binding</keyword>
<dbReference type="Gene3D" id="2.120.10.30">
    <property type="entry name" value="TolB, C-terminal domain"/>
    <property type="match status" value="1"/>
</dbReference>
<dbReference type="GO" id="GO:0009055">
    <property type="term" value="F:electron transfer activity"/>
    <property type="evidence" value="ECO:0007669"/>
    <property type="project" value="InterPro"/>
</dbReference>
<dbReference type="GO" id="GO:0020037">
    <property type="term" value="F:heme binding"/>
    <property type="evidence" value="ECO:0007669"/>
    <property type="project" value="InterPro"/>
</dbReference>
<dbReference type="Pfam" id="PF00034">
    <property type="entry name" value="Cytochrom_C"/>
    <property type="match status" value="1"/>
</dbReference>
<gene>
    <name evidence="6" type="ORF">GBK04_05630</name>
</gene>
<comment type="caution">
    <text evidence="6">The sequence shown here is derived from an EMBL/GenBank/DDBJ whole genome shotgun (WGS) entry which is preliminary data.</text>
</comment>
<keyword evidence="1 4" id="KW-0349">Heme</keyword>
<feature type="domain" description="Cytochrome c" evidence="5">
    <location>
        <begin position="48"/>
        <end position="139"/>
    </location>
</feature>
<dbReference type="PROSITE" id="PS51007">
    <property type="entry name" value="CYTC"/>
    <property type="match status" value="1"/>
</dbReference>
<organism evidence="6 7">
    <name type="scientific">Salmonirosea aquatica</name>
    <dbReference type="NCBI Taxonomy" id="2654236"/>
    <lineage>
        <taxon>Bacteria</taxon>
        <taxon>Pseudomonadati</taxon>
        <taxon>Bacteroidota</taxon>
        <taxon>Cytophagia</taxon>
        <taxon>Cytophagales</taxon>
        <taxon>Spirosomataceae</taxon>
        <taxon>Salmonirosea</taxon>
    </lineage>
</organism>
<dbReference type="InterPro" id="IPR011042">
    <property type="entry name" value="6-blade_b-propeller_TolB-like"/>
</dbReference>
<evidence type="ECO:0000259" key="5">
    <source>
        <dbReference type="PROSITE" id="PS51007"/>
    </source>
</evidence>
<keyword evidence="7" id="KW-1185">Reference proteome</keyword>
<proteinExistence type="predicted"/>
<name>A0A7C9FP45_9BACT</name>
<dbReference type="InterPro" id="IPR036909">
    <property type="entry name" value="Cyt_c-like_dom_sf"/>
</dbReference>
<protein>
    <submittedName>
        <fullName evidence="6">C-type cytochrome</fullName>
    </submittedName>
</protein>
<dbReference type="EMBL" id="WHLY01000002">
    <property type="protein sequence ID" value="MPR32849.1"/>
    <property type="molecule type" value="Genomic_DNA"/>
</dbReference>
<evidence type="ECO:0000313" key="7">
    <source>
        <dbReference type="Proteomes" id="UP000479293"/>
    </source>
</evidence>
<keyword evidence="3 4" id="KW-0408">Iron</keyword>
<evidence type="ECO:0000313" key="6">
    <source>
        <dbReference type="EMBL" id="MPR32849.1"/>
    </source>
</evidence>